<gene>
    <name evidence="2" type="ORF">HO173_003384</name>
</gene>
<proteinExistence type="predicted"/>
<feature type="compositionally biased region" description="Polar residues" evidence="1">
    <location>
        <begin position="1"/>
        <end position="14"/>
    </location>
</feature>
<dbReference type="AlphaFoldDB" id="A0A8H6G144"/>
<comment type="caution">
    <text evidence="2">The sequence shown here is derived from an EMBL/GenBank/DDBJ whole genome shotgun (WGS) entry which is preliminary data.</text>
</comment>
<protein>
    <recommendedName>
        <fullName evidence="4">Retrotransposon gag domain-containing protein</fullName>
    </recommendedName>
</protein>
<feature type="region of interest" description="Disordered" evidence="1">
    <location>
        <begin position="54"/>
        <end position="81"/>
    </location>
</feature>
<keyword evidence="3" id="KW-1185">Reference proteome</keyword>
<dbReference type="Proteomes" id="UP000578531">
    <property type="component" value="Unassembled WGS sequence"/>
</dbReference>
<dbReference type="OrthoDB" id="5431337at2759"/>
<accession>A0A8H6G144</accession>
<sequence length="263" mass="29158">MAGNTRGQTSLQQTAPPPQPDNTAISALSTQMAQMNTQMTAMMNAMNVRMEALEARSRSPTPTPQTAPQPETIPPEADKRWRPKEVGYFDGTGDVYAFTDRLRSTASQKGVKLVQTNLVSVLKLTAFNWYQYEVLDNTKGVYNLNLSIKPWCTALIERFSPTHSELMTQLEACQYTRKDAAEKKDATAYIQDVMRITKGLNWVQKDGLMTAFHHFEAGLQRDLNPPNAGLTEISVGVSSLSQLASSALLSSRYSDRSTFAGRI</sequence>
<feature type="compositionally biased region" description="Pro residues" evidence="1">
    <location>
        <begin position="61"/>
        <end position="73"/>
    </location>
</feature>
<dbReference type="RefSeq" id="XP_037167719.1">
    <property type="nucleotide sequence ID" value="XM_037305311.1"/>
</dbReference>
<evidence type="ECO:0008006" key="4">
    <source>
        <dbReference type="Google" id="ProtNLM"/>
    </source>
</evidence>
<evidence type="ECO:0000313" key="2">
    <source>
        <dbReference type="EMBL" id="KAF6238417.1"/>
    </source>
</evidence>
<organism evidence="2 3">
    <name type="scientific">Letharia columbiana</name>
    <dbReference type="NCBI Taxonomy" id="112416"/>
    <lineage>
        <taxon>Eukaryota</taxon>
        <taxon>Fungi</taxon>
        <taxon>Dikarya</taxon>
        <taxon>Ascomycota</taxon>
        <taxon>Pezizomycotina</taxon>
        <taxon>Lecanoromycetes</taxon>
        <taxon>OSLEUM clade</taxon>
        <taxon>Lecanoromycetidae</taxon>
        <taxon>Lecanorales</taxon>
        <taxon>Lecanorineae</taxon>
        <taxon>Parmeliaceae</taxon>
        <taxon>Letharia</taxon>
    </lineage>
</organism>
<dbReference type="EMBL" id="JACCJC010000009">
    <property type="protein sequence ID" value="KAF6238417.1"/>
    <property type="molecule type" value="Genomic_DNA"/>
</dbReference>
<feature type="region of interest" description="Disordered" evidence="1">
    <location>
        <begin position="1"/>
        <end position="24"/>
    </location>
</feature>
<reference evidence="2 3" key="1">
    <citation type="journal article" date="2020" name="Genomics">
        <title>Complete, high-quality genomes from long-read metagenomic sequencing of two wolf lichen thalli reveals enigmatic genome architecture.</title>
        <authorList>
            <person name="McKenzie S.K."/>
            <person name="Walston R.F."/>
            <person name="Allen J.L."/>
        </authorList>
    </citation>
    <scope>NUCLEOTIDE SEQUENCE [LARGE SCALE GENOMIC DNA]</scope>
    <source>
        <strain evidence="2">WasteWater2</strain>
    </source>
</reference>
<name>A0A8H6G144_9LECA</name>
<dbReference type="GeneID" id="59285052"/>
<evidence type="ECO:0000256" key="1">
    <source>
        <dbReference type="SAM" id="MobiDB-lite"/>
    </source>
</evidence>
<evidence type="ECO:0000313" key="3">
    <source>
        <dbReference type="Proteomes" id="UP000578531"/>
    </source>
</evidence>